<organism evidence="8 9">
    <name type="scientific">Ohessyouella blattaphilus</name>
    <dbReference type="NCBI Taxonomy" id="2949333"/>
    <lineage>
        <taxon>Bacteria</taxon>
        <taxon>Bacillati</taxon>
        <taxon>Bacillota</taxon>
        <taxon>Clostridia</taxon>
        <taxon>Lachnospirales</taxon>
        <taxon>Lachnospiraceae</taxon>
        <taxon>Ohessyouella</taxon>
    </lineage>
</organism>
<comment type="function">
    <text evidence="5">Responsible for synthesis of pseudouridine from uracil-55 in the psi GC loop of transfer RNAs.</text>
</comment>
<dbReference type="InterPro" id="IPR032819">
    <property type="entry name" value="TruB_C"/>
</dbReference>
<dbReference type="EC" id="5.4.99.25" evidence="5"/>
<feature type="active site" description="Nucleophile" evidence="5">
    <location>
        <position position="39"/>
    </location>
</feature>
<dbReference type="SUPFAM" id="SSF55120">
    <property type="entry name" value="Pseudouridine synthase"/>
    <property type="match status" value="1"/>
</dbReference>
<feature type="domain" description="Pseudouridine synthase II N-terminal" evidence="6">
    <location>
        <begin position="25"/>
        <end position="172"/>
    </location>
</feature>
<dbReference type="HAMAP" id="MF_01080">
    <property type="entry name" value="TruB_bact"/>
    <property type="match status" value="1"/>
</dbReference>
<dbReference type="Pfam" id="PF01509">
    <property type="entry name" value="TruB_N"/>
    <property type="match status" value="1"/>
</dbReference>
<evidence type="ECO:0000259" key="6">
    <source>
        <dbReference type="Pfam" id="PF01509"/>
    </source>
</evidence>
<evidence type="ECO:0000313" key="9">
    <source>
        <dbReference type="Proteomes" id="UP001523565"/>
    </source>
</evidence>
<comment type="caution">
    <text evidence="8">The sequence shown here is derived from an EMBL/GenBank/DDBJ whole genome shotgun (WGS) entry which is preliminary data.</text>
</comment>
<comment type="similarity">
    <text evidence="2 5">Belongs to the pseudouridine synthase TruB family. Type 1 subfamily.</text>
</comment>
<keyword evidence="3 5" id="KW-0819">tRNA processing</keyword>
<dbReference type="RefSeq" id="WP_262067986.1">
    <property type="nucleotide sequence ID" value="NZ_JAMXOC010000002.1"/>
</dbReference>
<evidence type="ECO:0000259" key="7">
    <source>
        <dbReference type="Pfam" id="PF16198"/>
    </source>
</evidence>
<dbReference type="InterPro" id="IPR002501">
    <property type="entry name" value="PsdUridine_synth_N"/>
</dbReference>
<dbReference type="InterPro" id="IPR020103">
    <property type="entry name" value="PsdUridine_synth_cat_dom_sf"/>
</dbReference>
<dbReference type="CDD" id="cd02573">
    <property type="entry name" value="PseudoU_synth_EcTruB"/>
    <property type="match status" value="1"/>
</dbReference>
<feature type="domain" description="tRNA pseudouridylate synthase B C-terminal" evidence="7">
    <location>
        <begin position="173"/>
        <end position="230"/>
    </location>
</feature>
<evidence type="ECO:0000256" key="2">
    <source>
        <dbReference type="ARBA" id="ARBA00005642"/>
    </source>
</evidence>
<gene>
    <name evidence="5 8" type="primary">truB</name>
    <name evidence="8" type="ORF">NK118_02320</name>
</gene>
<evidence type="ECO:0000256" key="4">
    <source>
        <dbReference type="ARBA" id="ARBA00023235"/>
    </source>
</evidence>
<dbReference type="Pfam" id="PF16198">
    <property type="entry name" value="TruB_C_2"/>
    <property type="match status" value="1"/>
</dbReference>
<sequence length="304" mass="34049">MINGILIIDKEKGYTSHDVVAKLRGMIGQRKIGHTGTLDPEATGVLPVCLGKATKVCGLLTDKEKVYETELLLGVSYDTQDTTGMLLKERDISALTEAQVQGVIMSYLGTYAQVPPMYSALKVNGKKLYELAREGVTVERKAREVNIYEIDILAMNLPRVSLRIRCSKGTYIRTLCHDIGEELGVGGAMNKLKRTAVANFTLADSIRLGELARLIDEGHLEKRIIPIDRVFDRYPAGVVKREFESLAYNGNKLTFAEASIDPVQVGERVRLYNEDGEFIGLYEEDKQRLKVHKMFYDSEAKRED</sequence>
<evidence type="ECO:0000313" key="8">
    <source>
        <dbReference type="EMBL" id="MCP1109078.1"/>
    </source>
</evidence>
<keyword evidence="4 5" id="KW-0413">Isomerase</keyword>
<dbReference type="InterPro" id="IPR014780">
    <property type="entry name" value="tRNA_psdUridine_synth_TruB"/>
</dbReference>
<evidence type="ECO:0000256" key="5">
    <source>
        <dbReference type="HAMAP-Rule" id="MF_01080"/>
    </source>
</evidence>
<keyword evidence="9" id="KW-1185">Reference proteome</keyword>
<reference evidence="8 9" key="1">
    <citation type="journal article" date="2022" name="Genome Biol. Evol.">
        <title>Host diet, physiology and behaviors set the stage for Lachnospiraceae cladogenesis.</title>
        <authorList>
            <person name="Vera-Ponce De Leon A."/>
            <person name="Schneider M."/>
            <person name="Jahnes B.C."/>
            <person name="Sadowski V."/>
            <person name="Camuy-Velez L.A."/>
            <person name="Duan J."/>
            <person name="Sabree Z.L."/>
        </authorList>
    </citation>
    <scope>NUCLEOTIDE SEQUENCE [LARGE SCALE GENOMIC DNA]</scope>
    <source>
        <strain evidence="8 9">PAL227</strain>
    </source>
</reference>
<name>A0ABT1EEK9_9FIRM</name>
<comment type="catalytic activity">
    <reaction evidence="1 5">
        <text>uridine(55) in tRNA = pseudouridine(55) in tRNA</text>
        <dbReference type="Rhea" id="RHEA:42532"/>
        <dbReference type="Rhea" id="RHEA-COMP:10101"/>
        <dbReference type="Rhea" id="RHEA-COMP:10102"/>
        <dbReference type="ChEBI" id="CHEBI:65314"/>
        <dbReference type="ChEBI" id="CHEBI:65315"/>
        <dbReference type="EC" id="5.4.99.25"/>
    </reaction>
</comment>
<dbReference type="GO" id="GO:0160148">
    <property type="term" value="F:tRNA pseudouridine(55) synthase activity"/>
    <property type="evidence" value="ECO:0007669"/>
    <property type="project" value="UniProtKB-EC"/>
</dbReference>
<accession>A0ABT1EEK9</accession>
<dbReference type="NCBIfam" id="TIGR00431">
    <property type="entry name" value="TruB"/>
    <property type="match status" value="1"/>
</dbReference>
<evidence type="ECO:0000256" key="3">
    <source>
        <dbReference type="ARBA" id="ARBA00022694"/>
    </source>
</evidence>
<protein>
    <recommendedName>
        <fullName evidence="5">tRNA pseudouridine synthase B</fullName>
        <ecNumber evidence="5">5.4.99.25</ecNumber>
    </recommendedName>
    <alternativeName>
        <fullName evidence="5">tRNA pseudouridine(55) synthase</fullName>
        <shortName evidence="5">Psi55 synthase</shortName>
    </alternativeName>
    <alternativeName>
        <fullName evidence="5">tRNA pseudouridylate synthase</fullName>
    </alternativeName>
    <alternativeName>
        <fullName evidence="5">tRNA-uridine isomerase</fullName>
    </alternativeName>
</protein>
<dbReference type="Gene3D" id="3.30.2350.10">
    <property type="entry name" value="Pseudouridine synthase"/>
    <property type="match status" value="1"/>
</dbReference>
<dbReference type="EMBL" id="JAMZFV010000002">
    <property type="protein sequence ID" value="MCP1109078.1"/>
    <property type="molecule type" value="Genomic_DNA"/>
</dbReference>
<dbReference type="PANTHER" id="PTHR13767:SF2">
    <property type="entry name" value="PSEUDOURIDYLATE SYNTHASE TRUB1"/>
    <property type="match status" value="1"/>
</dbReference>
<dbReference type="Proteomes" id="UP001523565">
    <property type="component" value="Unassembled WGS sequence"/>
</dbReference>
<evidence type="ECO:0000256" key="1">
    <source>
        <dbReference type="ARBA" id="ARBA00000385"/>
    </source>
</evidence>
<dbReference type="PANTHER" id="PTHR13767">
    <property type="entry name" value="TRNA-PSEUDOURIDINE SYNTHASE"/>
    <property type="match status" value="1"/>
</dbReference>
<proteinExistence type="inferred from homology"/>